<comment type="similarity">
    <text evidence="3">Belongs to the nitrite and sulfite reductase 4Fe-4S domain family.</text>
</comment>
<dbReference type="Pfam" id="PF04324">
    <property type="entry name" value="Fer2_BFD"/>
    <property type="match status" value="2"/>
</dbReference>
<dbReference type="NCBIfam" id="TIGR02374">
    <property type="entry name" value="nitri_red_nirB"/>
    <property type="match status" value="1"/>
</dbReference>
<accession>A0A2N0Z168</accession>
<evidence type="ECO:0000256" key="5">
    <source>
        <dbReference type="ARBA" id="ARBA00022630"/>
    </source>
</evidence>
<dbReference type="InterPro" id="IPR005117">
    <property type="entry name" value="NiRdtase/SiRdtase_haem-b_fer"/>
</dbReference>
<dbReference type="PRINTS" id="PR00368">
    <property type="entry name" value="FADPNR"/>
</dbReference>
<reference evidence="21 22" key="1">
    <citation type="journal article" date="2003" name="Int. J. Syst. Evol. Microbiol.">
        <title>Bacillus nealsonii sp. nov., isolated from a spacecraft-assembly facility, whose spores are gamma-radiation resistant.</title>
        <authorList>
            <person name="Venkateswaran K."/>
            <person name="Kempf M."/>
            <person name="Chen F."/>
            <person name="Satomi M."/>
            <person name="Nicholson W."/>
            <person name="Kern R."/>
        </authorList>
    </citation>
    <scope>NUCLEOTIDE SEQUENCE [LARGE SCALE GENOMIC DNA]</scope>
    <source>
        <strain evidence="21 22">FO-92</strain>
    </source>
</reference>
<dbReference type="InterPro" id="IPR052034">
    <property type="entry name" value="NasD-like"/>
</dbReference>
<dbReference type="InterPro" id="IPR041575">
    <property type="entry name" value="Rubredoxin_C"/>
</dbReference>
<evidence type="ECO:0000313" key="22">
    <source>
        <dbReference type="Proteomes" id="UP000233375"/>
    </source>
</evidence>
<dbReference type="GO" id="GO:0098809">
    <property type="term" value="F:nitrite reductase activity"/>
    <property type="evidence" value="ECO:0007669"/>
    <property type="project" value="InterPro"/>
</dbReference>
<evidence type="ECO:0000256" key="3">
    <source>
        <dbReference type="ARBA" id="ARBA00010429"/>
    </source>
</evidence>
<evidence type="ECO:0000256" key="10">
    <source>
        <dbReference type="ARBA" id="ARBA00023004"/>
    </source>
</evidence>
<keyword evidence="8 14" id="KW-0274">FAD</keyword>
<feature type="binding site" evidence="15">
    <location>
        <position position="672"/>
    </location>
    <ligand>
        <name>[4Fe-4S] cluster</name>
        <dbReference type="ChEBI" id="CHEBI:49883"/>
    </ligand>
</feature>
<evidence type="ECO:0000259" key="16">
    <source>
        <dbReference type="Pfam" id="PF01077"/>
    </source>
</evidence>
<feature type="domain" description="BFD-like [2Fe-2S]-binding" evidence="18">
    <location>
        <begin position="479"/>
        <end position="528"/>
    </location>
</feature>
<keyword evidence="22" id="KW-1185">Reference proteome</keyword>
<sequence>MKKEKLVVIGNGMAGVRCVEEIIKNDPEKFEVSIIGSEPHANYNRIQLSSVLQGDTSLHDIVINDYDWYKNHHINLYSGESAIKVEIDEKTVVTDRSHKIIYDKLIMATGSNPFVLPIPGIEKTGVMTFRTIEDCEKMIESSKKFKKAIVIGGGILGLEAARGLLNLGMEVDVVHNGTYLMQRQLDQTASRLLQQKLEEQGMNFLLGKDSEEIVGTTRVEGIRFKDATFAKADLVVMAVGVSPNISLAKNSGITTNRGIVVNDFMETNMPNIYAVGECAEHNGIVYGLVQPLYEQGKVLAKRICGIPVDGYTSSILSTKLKISGVDVFSVGKVYEEEKAKAIKIFDELDGIYKKVVIEEEKVVGAILFGDTKKSSYFLDMVAKKKDIDNEEKNEWFQTSGKGQDAFMKMPQSEIICNCNGVSKGMIIEAVVQKDLQTVEEIKQCTKASGSCGGCKPLVADLLEYIKSDDFDEKVEVKPMCSCTTLTEEEVVHEMQILNLTSVKEVMAALHWQKKDGCSVCSPAIEYYLGMIYPEYESVQDICFVNEQMNAIRNSDGTYTIIPQMYGGSTTGSQLKIIGEVAQKYKIDRIAISSEQRIHLMGITDENLLAIWNELNMELSSSFGHIVHPIKTNIGEHICSCPKENSLQLAVELEESTVFLSTPYRVKIGISACMHNNSGSTTKDIGLIEIGRGWEIYVGGSSGRDNRSGNLLYVARTKKEAIDIILGFIQYYRETANYLERTWQWVERVNLVHIREVLFDKAIRTQLIDRLEADRKQKKDNLERNFI</sequence>
<comment type="caution">
    <text evidence="21">The sequence shown here is derived from an EMBL/GenBank/DDBJ whole genome shotgun (WGS) entry which is preliminary data.</text>
</comment>
<dbReference type="Pfam" id="PF07992">
    <property type="entry name" value="Pyr_redox_2"/>
    <property type="match status" value="1"/>
</dbReference>
<feature type="domain" description="Nitrite/Sulfite reductase ferredoxin-like" evidence="17">
    <location>
        <begin position="555"/>
        <end position="615"/>
    </location>
</feature>
<keyword evidence="12 14" id="KW-0534">Nitrate assimilation</keyword>
<dbReference type="Pfam" id="PF03460">
    <property type="entry name" value="NIR_SIR_ferr"/>
    <property type="match status" value="1"/>
</dbReference>
<dbReference type="Pfam" id="PF18267">
    <property type="entry name" value="Rubredoxin_C"/>
    <property type="match status" value="1"/>
</dbReference>
<dbReference type="OrthoDB" id="9792592at2"/>
<dbReference type="InterPro" id="IPR016156">
    <property type="entry name" value="FAD/NAD-linked_Rdtase_dimer_sf"/>
</dbReference>
<evidence type="ECO:0000256" key="8">
    <source>
        <dbReference type="ARBA" id="ARBA00022827"/>
    </source>
</evidence>
<dbReference type="InterPro" id="IPR036136">
    <property type="entry name" value="Nit/Sulf_reduc_fer-like_dom_sf"/>
</dbReference>
<dbReference type="Gene3D" id="3.30.390.30">
    <property type="match status" value="1"/>
</dbReference>
<gene>
    <name evidence="21" type="ORF">CWS01_13280</name>
</gene>
<dbReference type="InterPro" id="IPR036188">
    <property type="entry name" value="FAD/NAD-bd_sf"/>
</dbReference>
<dbReference type="SUPFAM" id="SSF51905">
    <property type="entry name" value="FAD/NAD(P)-binding domain"/>
    <property type="match status" value="2"/>
</dbReference>
<dbReference type="GO" id="GO:0042128">
    <property type="term" value="P:nitrate assimilation"/>
    <property type="evidence" value="ECO:0007669"/>
    <property type="project" value="UniProtKB-UniRule"/>
</dbReference>
<organism evidence="21 22">
    <name type="scientific">Niallia nealsonii</name>
    <dbReference type="NCBI Taxonomy" id="115979"/>
    <lineage>
        <taxon>Bacteria</taxon>
        <taxon>Bacillati</taxon>
        <taxon>Bacillota</taxon>
        <taxon>Bacilli</taxon>
        <taxon>Bacillales</taxon>
        <taxon>Bacillaceae</taxon>
        <taxon>Niallia</taxon>
    </lineage>
</organism>
<feature type="domain" description="NADH-rubredoxin oxidoreductase C-terminal" evidence="20">
    <location>
        <begin position="317"/>
        <end position="384"/>
    </location>
</feature>
<evidence type="ECO:0000259" key="18">
    <source>
        <dbReference type="Pfam" id="PF04324"/>
    </source>
</evidence>
<evidence type="ECO:0000256" key="14">
    <source>
        <dbReference type="PIRNR" id="PIRNR037149"/>
    </source>
</evidence>
<dbReference type="PANTHER" id="PTHR43809">
    <property type="entry name" value="NITRITE REDUCTASE (NADH) LARGE SUBUNIT"/>
    <property type="match status" value="1"/>
</dbReference>
<protein>
    <submittedName>
        <fullName evidence="21">Nitrite reductase large subunit</fullName>
    </submittedName>
</protein>
<dbReference type="Gene3D" id="3.30.413.10">
    <property type="entry name" value="Sulfite Reductase Hemoprotein, domain 1"/>
    <property type="match status" value="1"/>
</dbReference>
<dbReference type="FunFam" id="1.10.10.1100:FF:000002">
    <property type="entry name" value="Nitrite reductase large subunit"/>
    <property type="match status" value="1"/>
</dbReference>
<keyword evidence="5 14" id="KW-0285">Flavoprotein</keyword>
<dbReference type="Proteomes" id="UP000233375">
    <property type="component" value="Unassembled WGS sequence"/>
</dbReference>
<keyword evidence="11 15" id="KW-0411">Iron-sulfur</keyword>
<keyword evidence="9" id="KW-0560">Oxidoreductase</keyword>
<evidence type="ECO:0000256" key="12">
    <source>
        <dbReference type="ARBA" id="ARBA00023063"/>
    </source>
</evidence>
<dbReference type="SUPFAM" id="SSF56014">
    <property type="entry name" value="Nitrite and sulphite reductase 4Fe-4S domain-like"/>
    <property type="match status" value="1"/>
</dbReference>
<dbReference type="AlphaFoldDB" id="A0A2N0Z168"/>
<evidence type="ECO:0000256" key="6">
    <source>
        <dbReference type="ARBA" id="ARBA00022714"/>
    </source>
</evidence>
<keyword evidence="4 15" id="KW-0349">Heme</keyword>
<dbReference type="InterPro" id="IPR012744">
    <property type="entry name" value="Nitri_red_NirB"/>
</dbReference>
<dbReference type="GO" id="GO:0050660">
    <property type="term" value="F:flavin adenine dinucleotide binding"/>
    <property type="evidence" value="ECO:0007669"/>
    <property type="project" value="UniProtKB-UniRule"/>
</dbReference>
<dbReference type="InterPro" id="IPR045854">
    <property type="entry name" value="NO2/SO3_Rdtase_4Fe4S_sf"/>
</dbReference>
<evidence type="ECO:0000256" key="13">
    <source>
        <dbReference type="ARBA" id="ARBA00034078"/>
    </source>
</evidence>
<dbReference type="PANTHER" id="PTHR43809:SF1">
    <property type="entry name" value="NITRITE REDUCTASE (NADH) LARGE SUBUNIT"/>
    <property type="match status" value="1"/>
</dbReference>
<evidence type="ECO:0000256" key="15">
    <source>
        <dbReference type="PIRSR" id="PIRSR037149-1"/>
    </source>
</evidence>
<comment type="pathway">
    <text evidence="2">Nitrogen metabolism; nitrate reduction (assimilation).</text>
</comment>
<dbReference type="EMBL" id="PISE01000027">
    <property type="protein sequence ID" value="PKG23248.1"/>
    <property type="molecule type" value="Genomic_DNA"/>
</dbReference>
<comment type="cofactor">
    <cofactor evidence="15">
        <name>siroheme</name>
        <dbReference type="ChEBI" id="CHEBI:60052"/>
    </cofactor>
    <text evidence="15">Binds 1 siroheme per subunit.</text>
</comment>
<feature type="domain" description="Nitrite/sulphite reductase 4Fe-4S" evidence="16">
    <location>
        <begin position="630"/>
        <end position="757"/>
    </location>
</feature>
<evidence type="ECO:0000256" key="4">
    <source>
        <dbReference type="ARBA" id="ARBA00022617"/>
    </source>
</evidence>
<keyword evidence="7 15" id="KW-0479">Metal-binding</keyword>
<dbReference type="PRINTS" id="PR00411">
    <property type="entry name" value="PNDRDTASEI"/>
</dbReference>
<proteinExistence type="inferred from homology"/>
<dbReference type="FunFam" id="3.50.50.60:FF:000033">
    <property type="entry name" value="Nitrite reductase [NAD(P)H], large subunit"/>
    <property type="match status" value="1"/>
</dbReference>
<dbReference type="GO" id="GO:0051539">
    <property type="term" value="F:4 iron, 4 sulfur cluster binding"/>
    <property type="evidence" value="ECO:0007669"/>
    <property type="project" value="UniProtKB-KW"/>
</dbReference>
<evidence type="ECO:0000259" key="17">
    <source>
        <dbReference type="Pfam" id="PF03460"/>
    </source>
</evidence>
<dbReference type="SUPFAM" id="SSF55124">
    <property type="entry name" value="Nitrite/Sulfite reductase N-terminal domain-like"/>
    <property type="match status" value="1"/>
</dbReference>
<dbReference type="GO" id="GO:0046872">
    <property type="term" value="F:metal ion binding"/>
    <property type="evidence" value="ECO:0007669"/>
    <property type="project" value="UniProtKB-KW"/>
</dbReference>
<dbReference type="InterPro" id="IPR023753">
    <property type="entry name" value="FAD/NAD-binding_dom"/>
</dbReference>
<keyword evidence="10 15" id="KW-0408">Iron</keyword>
<keyword evidence="15" id="KW-0004">4Fe-4S</keyword>
<evidence type="ECO:0000313" key="21">
    <source>
        <dbReference type="EMBL" id="PKG23248.1"/>
    </source>
</evidence>
<comment type="cofactor">
    <cofactor evidence="13">
        <name>[2Fe-2S] cluster</name>
        <dbReference type="ChEBI" id="CHEBI:190135"/>
    </cofactor>
</comment>
<dbReference type="InterPro" id="IPR006067">
    <property type="entry name" value="NO2/SO3_Rdtase_4Fe4S_dom"/>
</dbReference>
<feature type="binding site" evidence="15">
    <location>
        <position position="638"/>
    </location>
    <ligand>
        <name>[4Fe-4S] cluster</name>
        <dbReference type="ChEBI" id="CHEBI:49883"/>
    </ligand>
</feature>
<dbReference type="Pfam" id="PF01077">
    <property type="entry name" value="NIR_SIR"/>
    <property type="match status" value="1"/>
</dbReference>
<evidence type="ECO:0000256" key="9">
    <source>
        <dbReference type="ARBA" id="ARBA00023002"/>
    </source>
</evidence>
<evidence type="ECO:0000256" key="11">
    <source>
        <dbReference type="ARBA" id="ARBA00023014"/>
    </source>
</evidence>
<dbReference type="InterPro" id="IPR007419">
    <property type="entry name" value="BFD-like_2Fe2S-bd_dom"/>
</dbReference>
<evidence type="ECO:0000256" key="7">
    <source>
        <dbReference type="ARBA" id="ARBA00022723"/>
    </source>
</evidence>
<evidence type="ECO:0000259" key="19">
    <source>
        <dbReference type="Pfam" id="PF07992"/>
    </source>
</evidence>
<comment type="cofactor">
    <cofactor evidence="1 14">
        <name>FAD</name>
        <dbReference type="ChEBI" id="CHEBI:57692"/>
    </cofactor>
</comment>
<dbReference type="GO" id="GO:0020037">
    <property type="term" value="F:heme binding"/>
    <property type="evidence" value="ECO:0007669"/>
    <property type="project" value="InterPro"/>
</dbReference>
<evidence type="ECO:0000256" key="2">
    <source>
        <dbReference type="ARBA" id="ARBA00005096"/>
    </source>
</evidence>
<comment type="cofactor">
    <cofactor evidence="15">
        <name>[4Fe-4S] cluster</name>
        <dbReference type="ChEBI" id="CHEBI:49883"/>
    </cofactor>
    <text evidence="15">Binds 1 [4Fe-4S] cluster per subunit.</text>
</comment>
<dbReference type="CDD" id="cd19944">
    <property type="entry name" value="NirB_Fer2_BFD-like_2"/>
    <property type="match status" value="1"/>
</dbReference>
<feature type="domain" description="FAD/NAD(P)-binding" evidence="19">
    <location>
        <begin position="5"/>
        <end position="281"/>
    </location>
</feature>
<feature type="domain" description="BFD-like [2Fe-2S]-binding" evidence="18">
    <location>
        <begin position="414"/>
        <end position="463"/>
    </location>
</feature>
<dbReference type="GO" id="GO:0051537">
    <property type="term" value="F:2 iron, 2 sulfur cluster binding"/>
    <property type="evidence" value="ECO:0007669"/>
    <property type="project" value="UniProtKB-KW"/>
</dbReference>
<dbReference type="PIRSF" id="PIRSF037149">
    <property type="entry name" value="NirB"/>
    <property type="match status" value="1"/>
</dbReference>
<dbReference type="RefSeq" id="WP_101177688.1">
    <property type="nucleotide sequence ID" value="NZ_PISE01000027.1"/>
</dbReference>
<dbReference type="InterPro" id="IPR041854">
    <property type="entry name" value="BFD-like_2Fe2S-bd_dom_sf"/>
</dbReference>
<dbReference type="CDD" id="cd19943">
    <property type="entry name" value="NirB_Fer2_BFD-like_1"/>
    <property type="match status" value="1"/>
</dbReference>
<name>A0A2N0Z168_9BACI</name>
<keyword evidence="6" id="KW-0001">2Fe-2S</keyword>
<dbReference type="GO" id="GO:0050661">
    <property type="term" value="F:NADP binding"/>
    <property type="evidence" value="ECO:0007669"/>
    <property type="project" value="UniProtKB-UniRule"/>
</dbReference>
<dbReference type="Gene3D" id="3.50.50.60">
    <property type="entry name" value="FAD/NAD(P)-binding domain"/>
    <property type="match status" value="2"/>
</dbReference>
<evidence type="ECO:0000259" key="20">
    <source>
        <dbReference type="Pfam" id="PF18267"/>
    </source>
</evidence>
<dbReference type="Gene3D" id="1.10.10.1100">
    <property type="entry name" value="BFD-like [2Fe-2S]-binding domain"/>
    <property type="match status" value="1"/>
</dbReference>
<evidence type="ECO:0000256" key="1">
    <source>
        <dbReference type="ARBA" id="ARBA00001974"/>
    </source>
</evidence>
<dbReference type="InterPro" id="IPR017121">
    <property type="entry name" value="Nitrite_Rdtase_lsu"/>
</dbReference>